<evidence type="ECO:0000259" key="5">
    <source>
        <dbReference type="PROSITE" id="PS51774"/>
    </source>
</evidence>
<comment type="similarity">
    <text evidence="2">Belongs to the NET family.</text>
</comment>
<feature type="coiled-coil region" evidence="3">
    <location>
        <begin position="280"/>
        <end position="814"/>
    </location>
</feature>
<dbReference type="GO" id="GO:0005886">
    <property type="term" value="C:plasma membrane"/>
    <property type="evidence" value="ECO:0007669"/>
    <property type="project" value="TreeGrafter"/>
</dbReference>
<feature type="region of interest" description="Disordered" evidence="4">
    <location>
        <begin position="1875"/>
        <end position="1898"/>
    </location>
</feature>
<feature type="region of interest" description="Disordered" evidence="4">
    <location>
        <begin position="1800"/>
        <end position="1823"/>
    </location>
</feature>
<evidence type="ECO:0000313" key="7">
    <source>
        <dbReference type="Proteomes" id="UP001386955"/>
    </source>
</evidence>
<accession>A0AAN9SJD4</accession>
<dbReference type="GO" id="GO:0051015">
    <property type="term" value="F:actin filament binding"/>
    <property type="evidence" value="ECO:0007669"/>
    <property type="project" value="TreeGrafter"/>
</dbReference>
<feature type="coiled-coil region" evidence="3">
    <location>
        <begin position="1076"/>
        <end position="1187"/>
    </location>
</feature>
<dbReference type="Pfam" id="PF07765">
    <property type="entry name" value="KIP1"/>
    <property type="match status" value="1"/>
</dbReference>
<dbReference type="Gene3D" id="1.10.287.1490">
    <property type="match status" value="1"/>
</dbReference>
<name>A0AAN9SJD4_PSOTE</name>
<feature type="coiled-coil region" evidence="3">
    <location>
        <begin position="1216"/>
        <end position="1460"/>
    </location>
</feature>
<organism evidence="6 7">
    <name type="scientific">Psophocarpus tetragonolobus</name>
    <name type="common">Winged bean</name>
    <name type="synonym">Dolichos tetragonolobus</name>
    <dbReference type="NCBI Taxonomy" id="3891"/>
    <lineage>
        <taxon>Eukaryota</taxon>
        <taxon>Viridiplantae</taxon>
        <taxon>Streptophyta</taxon>
        <taxon>Embryophyta</taxon>
        <taxon>Tracheophyta</taxon>
        <taxon>Spermatophyta</taxon>
        <taxon>Magnoliopsida</taxon>
        <taxon>eudicotyledons</taxon>
        <taxon>Gunneridae</taxon>
        <taxon>Pentapetalae</taxon>
        <taxon>rosids</taxon>
        <taxon>fabids</taxon>
        <taxon>Fabales</taxon>
        <taxon>Fabaceae</taxon>
        <taxon>Papilionoideae</taxon>
        <taxon>50 kb inversion clade</taxon>
        <taxon>NPAAA clade</taxon>
        <taxon>indigoferoid/millettioid clade</taxon>
        <taxon>Phaseoleae</taxon>
        <taxon>Psophocarpus</taxon>
    </lineage>
</organism>
<dbReference type="InterPro" id="IPR011684">
    <property type="entry name" value="NAB"/>
</dbReference>
<gene>
    <name evidence="6" type="ORF">VNO78_17355</name>
</gene>
<dbReference type="InterPro" id="IPR051861">
    <property type="entry name" value="NET_actin-binding_domain"/>
</dbReference>
<feature type="region of interest" description="Disordered" evidence="4">
    <location>
        <begin position="1568"/>
        <end position="1600"/>
    </location>
</feature>
<evidence type="ECO:0000256" key="4">
    <source>
        <dbReference type="SAM" id="MobiDB-lite"/>
    </source>
</evidence>
<dbReference type="EMBL" id="JAYMYS010000004">
    <property type="protein sequence ID" value="KAK7396385.1"/>
    <property type="molecule type" value="Genomic_DNA"/>
</dbReference>
<proteinExistence type="inferred from homology"/>
<protein>
    <recommendedName>
        <fullName evidence="5">NAB domain-containing protein</fullName>
    </recommendedName>
</protein>
<feature type="compositionally biased region" description="Basic and acidic residues" evidence="4">
    <location>
        <begin position="1581"/>
        <end position="1599"/>
    </location>
</feature>
<dbReference type="Proteomes" id="UP001386955">
    <property type="component" value="Unassembled WGS sequence"/>
</dbReference>
<reference evidence="6 7" key="1">
    <citation type="submission" date="2024-01" db="EMBL/GenBank/DDBJ databases">
        <title>The genomes of 5 underutilized Papilionoideae crops provide insights into root nodulation and disease resistanc.</title>
        <authorList>
            <person name="Jiang F."/>
        </authorList>
    </citation>
    <scope>NUCLEOTIDE SEQUENCE [LARGE SCALE GENOMIC DNA]</scope>
    <source>
        <strain evidence="6">DUOXIRENSHENG_FW03</strain>
        <tissue evidence="6">Leaves</tissue>
    </source>
</reference>
<sequence length="1898" mass="217360">MWIIHTNSGVRWLLSIHSLLELEILIELQERLVPSTSEATVLVLVYLAGAMATLSHADSRRMYSWWWDSHISPKNSKWLQENLTDMDSKVKQMIKLIEEDADSFARRAEMYYKKRPELMKLVEEFYRAYRALAERYDHATGVIRQAHRTMAEAFPNQVPPAPADDSLGVSSMETDPHTPETVHFSRAFLDSDELQKDASTHFHAINQNGSYTDEADSGISRKGLKQLNDLFTSGEPVSHAMSAEGRVRRSLNFLDTEVINRQDNGNQNTRAQVLSESERMTKAETEILALQKALAKLESEKEAGLLQYQESLERLSNLESEMSHARENSQGLDERANKAEAEVHTLKEALAELQAEREASLLQYEQCLEKIYNLEKIISSAQKDVGELNERATRAETEAESLKEDLARVEAQKEAALVQYNQSLEMLSKLDERLVQAEENARRINEQANATKKEIEGMKLEISKLTEEKEDAALRYQQCLEIISSLEHKLSCAQEEVHKLNGKINYGVKMLRSSEQKCSLLETSNQTLQSELQSLAQKLGSQGEELSEKQKELGRLWTCIQEERLRFVEAEAAFQTLQNLHSQSQEELRSLANELHSNADILENMKSHKQALADEVHKAKEENKTLNELKIYSSLSIKNLQDEILKLREIIKKLELEVGLQVDERNALQQEIYCLKDELNDVNNRHESMVEGLRSTDLDPQCFASSVKRLQDENSKMKERCKTYKDEKASLQEKVDIMEKLLEKNTVLERSLSELTVELESAREKVKVLEETCESLLGEKSTLAAEKATLFSQLQITAERLERLSEKNNLLESSLFDVNSELEGLRIKSKILEDSCLLLDHEKSSLNSEKETLVSKLNITHQTLKDLGKQHSLLELKHLELKAERESALQKLEELLVSLYAEREEQSRIVQLNECQLAEKELQIFVLREDSDYQKMEYEEELDRAVHAQMEIFVLQKSIQDLEQKNFSLLVECQGLLEASKLSDSLISKLENDNVQKQVDVNSLSEKIKILRIGLLQVLKTIDINSELWCEDMIEKDQELLNHIHGKLQETQNSFDTIFNERQKVTIENSVLVTFLDQLKLKTDNLLTERDSLDKELRIQSKQFLALQAEVQKILEKNQELKLTISKGEEKMEVMTTEIENLCKQLLDLKEDHQNIKEESCKTFEEKNSLMRRFLDLGEEKSKLEEEICIMIHETIAQSNLSLMYQNIVFEKLLGLKELSKDLDRLCSINTDLEEKLKIMMVKLEDVRMENSELKGSFVVSSIELKLVQSVNDQLNCQIRNGKKLLSQKENEILEAAEMFSTLHDEKTELQRLVEDLKSKYDEARVILEDQASQILKLSSDKDRQNDELGCLCEVNQKLEAEMRNLHQELGEIKLREEKLNCELLKGTNEIEEWETQAATLYTRLQISAVNETLFEEKVRELADACEDLERRSNFKGMESEMLKERVNNLEDENRRLRDQLAAYVPAVSALNDCIMSLEIQTLPLTKPHEYKVSKVNDLVNHKYAEGGSQTGEAQNAMATDLLPDFQDMQKRVNAIKTAVKQMNETFTTKDEMREIQVLKSGFSRRQGNIQTSKHVTGMNEAKENRGGPSDEQKAKKSVSDVPVAEIEVLPKDIMLDQTSECSYGISRRGTLETDDQMLELWETANKDGIIGLTVGKALRTATAPTGYHQKRATKEPRNKYSSVESLIEKELSVDKLEISRRLTQPPPHLHARANAHEEGNKRRILEKLDSDAQKLTNLEITVQDLMSKIEITESTKETEIEYDSVKGQLEVTQEAISKLFDANHKLKKNVEEGTSSFAGKSIAESDESVSASRRRLSEQARRGSDKIGRLQLEVQRLQFLLLKLNDVKEGKGKAMMDERNSKVLLRDYLYGGARRNSQKKKKKAPFCGCMQPPTKGD</sequence>
<feature type="coiled-coil region" evidence="3">
    <location>
        <begin position="878"/>
        <end position="909"/>
    </location>
</feature>
<evidence type="ECO:0000256" key="2">
    <source>
        <dbReference type="ARBA" id="ARBA00038006"/>
    </source>
</evidence>
<feature type="domain" description="NAB" evidence="5">
    <location>
        <begin position="63"/>
        <end position="143"/>
    </location>
</feature>
<comment type="caution">
    <text evidence="6">The sequence shown here is derived from an EMBL/GenBank/DDBJ whole genome shotgun (WGS) entry which is preliminary data.</text>
</comment>
<dbReference type="PROSITE" id="PS51774">
    <property type="entry name" value="NAB"/>
    <property type="match status" value="1"/>
</dbReference>
<dbReference type="SUPFAM" id="SSF57997">
    <property type="entry name" value="Tropomyosin"/>
    <property type="match status" value="1"/>
</dbReference>
<evidence type="ECO:0000313" key="6">
    <source>
        <dbReference type="EMBL" id="KAK7396385.1"/>
    </source>
</evidence>
<evidence type="ECO:0000256" key="3">
    <source>
        <dbReference type="SAM" id="Coils"/>
    </source>
</evidence>
<keyword evidence="7" id="KW-1185">Reference proteome</keyword>
<dbReference type="PANTHER" id="PTHR32258">
    <property type="entry name" value="PROTEIN NETWORKED 4A"/>
    <property type="match status" value="1"/>
</dbReference>
<keyword evidence="1 3" id="KW-0175">Coiled coil</keyword>
<dbReference type="PANTHER" id="PTHR32258:SF32">
    <property type="entry name" value="PROTEIN NETWORKED 1D"/>
    <property type="match status" value="1"/>
</dbReference>
<evidence type="ECO:0000256" key="1">
    <source>
        <dbReference type="ARBA" id="ARBA00023054"/>
    </source>
</evidence>